<evidence type="ECO:0000256" key="1">
    <source>
        <dbReference type="ARBA" id="ARBA00006271"/>
    </source>
</evidence>
<evidence type="ECO:0000313" key="3">
    <source>
        <dbReference type="EMBL" id="GLI68661.1"/>
    </source>
</evidence>
<dbReference type="InterPro" id="IPR007696">
    <property type="entry name" value="DNA_mismatch_repair_MutS_core"/>
</dbReference>
<feature type="domain" description="DNA mismatch repair protein MutS core" evidence="2">
    <location>
        <begin position="1"/>
        <end position="89"/>
    </location>
</feature>
<name>A0ABQ5SHI4_9CHLO</name>
<evidence type="ECO:0000313" key="4">
    <source>
        <dbReference type="Proteomes" id="UP001165090"/>
    </source>
</evidence>
<comment type="caution">
    <text evidence="3">The sequence shown here is derived from an EMBL/GenBank/DDBJ whole genome shotgun (WGS) entry which is preliminary data.</text>
</comment>
<sequence>GKRLLRIWFLRPLVNLDVIRDRQDTLELLLRNSGVLIPAFRGELKKLPDMQSLLQRLALAQQRPDLKALQQLQSCLQQLLRLRAAFEQQLVPELAVATAAMREGEGQMAGGGETDAREFRPAACEWSTADPRVIAKPRPHCQYPNARSALGLRTYQQQGAEPRGT</sequence>
<dbReference type="PANTHER" id="PTHR11361:SF20">
    <property type="entry name" value="MUTS PROTEIN HOMOLOG 5"/>
    <property type="match status" value="1"/>
</dbReference>
<reference evidence="3 4" key="1">
    <citation type="journal article" date="2023" name="IScience">
        <title>Expanded male sex-determining region conserved during the evolution of homothallism in the green alga Volvox.</title>
        <authorList>
            <person name="Yamamoto K."/>
            <person name="Matsuzaki R."/>
            <person name="Mahakham W."/>
            <person name="Heman W."/>
            <person name="Sekimoto H."/>
            <person name="Kawachi M."/>
            <person name="Minakuchi Y."/>
            <person name="Toyoda A."/>
            <person name="Nozaki H."/>
        </authorList>
    </citation>
    <scope>NUCLEOTIDE SEQUENCE [LARGE SCALE GENOMIC DNA]</scope>
    <source>
        <strain evidence="3 4">NIES-4468</strain>
    </source>
</reference>
<proteinExistence type="inferred from homology"/>
<evidence type="ECO:0000259" key="2">
    <source>
        <dbReference type="Pfam" id="PF05192"/>
    </source>
</evidence>
<dbReference type="InterPro" id="IPR036187">
    <property type="entry name" value="DNA_mismatch_repair_MutS_sf"/>
</dbReference>
<dbReference type="EMBL" id="BSDZ01000080">
    <property type="protein sequence ID" value="GLI68661.1"/>
    <property type="molecule type" value="Genomic_DNA"/>
</dbReference>
<dbReference type="Pfam" id="PF05192">
    <property type="entry name" value="MutS_III"/>
    <property type="match status" value="1"/>
</dbReference>
<organism evidence="3 4">
    <name type="scientific">Volvox africanus</name>
    <dbReference type="NCBI Taxonomy" id="51714"/>
    <lineage>
        <taxon>Eukaryota</taxon>
        <taxon>Viridiplantae</taxon>
        <taxon>Chlorophyta</taxon>
        <taxon>core chlorophytes</taxon>
        <taxon>Chlorophyceae</taxon>
        <taxon>CS clade</taxon>
        <taxon>Chlamydomonadales</taxon>
        <taxon>Volvocaceae</taxon>
        <taxon>Volvox</taxon>
    </lineage>
</organism>
<dbReference type="Gene3D" id="1.10.1420.10">
    <property type="match status" value="1"/>
</dbReference>
<feature type="non-terminal residue" evidence="3">
    <location>
        <position position="1"/>
    </location>
</feature>
<gene>
    <name evidence="3" type="ORF">VaNZ11_013137</name>
</gene>
<protein>
    <recommendedName>
        <fullName evidence="2">DNA mismatch repair protein MutS core domain-containing protein</fullName>
    </recommendedName>
</protein>
<keyword evidence="4" id="KW-1185">Reference proteome</keyword>
<dbReference type="PANTHER" id="PTHR11361">
    <property type="entry name" value="DNA MISMATCH REPAIR PROTEIN MUTS FAMILY MEMBER"/>
    <property type="match status" value="1"/>
</dbReference>
<comment type="similarity">
    <text evidence="1">Belongs to the DNA mismatch repair MutS family.</text>
</comment>
<accession>A0ABQ5SHI4</accession>
<dbReference type="Proteomes" id="UP001165090">
    <property type="component" value="Unassembled WGS sequence"/>
</dbReference>
<dbReference type="SUPFAM" id="SSF48334">
    <property type="entry name" value="DNA repair protein MutS, domain III"/>
    <property type="match status" value="1"/>
</dbReference>
<dbReference type="InterPro" id="IPR045076">
    <property type="entry name" value="MutS"/>
</dbReference>